<organism evidence="3 4">
    <name type="scientific">Aspergillus ruber (strain CBS 135680)</name>
    <dbReference type="NCBI Taxonomy" id="1388766"/>
    <lineage>
        <taxon>Eukaryota</taxon>
        <taxon>Fungi</taxon>
        <taxon>Dikarya</taxon>
        <taxon>Ascomycota</taxon>
        <taxon>Pezizomycotina</taxon>
        <taxon>Eurotiomycetes</taxon>
        <taxon>Eurotiomycetidae</taxon>
        <taxon>Eurotiales</taxon>
        <taxon>Aspergillaceae</taxon>
        <taxon>Aspergillus</taxon>
        <taxon>Aspergillus subgen. Aspergillus</taxon>
    </lineage>
</organism>
<dbReference type="RefSeq" id="XP_040637713.1">
    <property type="nucleotide sequence ID" value="XM_040786464.1"/>
</dbReference>
<dbReference type="GO" id="GO:0019369">
    <property type="term" value="P:arachidonate metabolic process"/>
    <property type="evidence" value="ECO:0007669"/>
    <property type="project" value="TreeGrafter"/>
</dbReference>
<dbReference type="PANTHER" id="PTHR24185">
    <property type="entry name" value="CALCIUM-INDEPENDENT PHOSPHOLIPASE A2-GAMMA"/>
    <property type="match status" value="1"/>
</dbReference>
<dbReference type="HOGENOM" id="CLU_000288_144_2_1"/>
<keyword evidence="4" id="KW-1185">Reference proteome</keyword>
<dbReference type="GO" id="GO:0016042">
    <property type="term" value="P:lipid catabolic process"/>
    <property type="evidence" value="ECO:0007669"/>
    <property type="project" value="UniProtKB-KW"/>
</dbReference>
<keyword evidence="2" id="KW-0443">Lipid metabolism</keyword>
<dbReference type="PANTHER" id="PTHR24185:SF1">
    <property type="entry name" value="CALCIUM-INDEPENDENT PHOSPHOLIPASE A2-GAMMA"/>
    <property type="match status" value="1"/>
</dbReference>
<dbReference type="GeneID" id="63701588"/>
<accession>A0A017SCU2</accession>
<evidence type="ECO:0000313" key="3">
    <source>
        <dbReference type="EMBL" id="EYE94025.1"/>
    </source>
</evidence>
<evidence type="ECO:0000256" key="1">
    <source>
        <dbReference type="ARBA" id="ARBA00022801"/>
    </source>
</evidence>
<protein>
    <submittedName>
        <fullName evidence="3">FabD/lysophospholipase-like protein</fullName>
    </submittedName>
</protein>
<dbReference type="OrthoDB" id="1658288at2759"/>
<evidence type="ECO:0000256" key="2">
    <source>
        <dbReference type="ARBA" id="ARBA00022963"/>
    </source>
</evidence>
<keyword evidence="2" id="KW-0442">Lipid degradation</keyword>
<keyword evidence="1" id="KW-0378">Hydrolase</keyword>
<dbReference type="AlphaFoldDB" id="A0A017SCU2"/>
<name>A0A017SCU2_ASPRC</name>
<sequence>MHGGELSPLDSRGLCLLSLDGGVRELSALYILKALMDRLNHERADRPPVKPCEVTGGLIAIMLGRLEMTVDECIDTWTGKIKLRFNAKKLEHAIKDAITSNGAKETDFLMTDFVCTIAHEMEEIARLRSYSLPHKRNIRATICQAALATSVATTFFDPVYIGARKFADRALGANNPVEQVEWEASDIWCSGTGDLKPLAKCFVSIWTGSPGKKAIEDNILKFLSGTLHLDEKRYFCFNVDQGLQNVGLAGYREQGEIEAATDDYLEHQAQEFRVRDCIQNLKFKESVYISDFV</sequence>
<gene>
    <name evidence="3" type="ORF">EURHEDRAFT_516290</name>
</gene>
<dbReference type="InterPro" id="IPR016035">
    <property type="entry name" value="Acyl_Trfase/lysoPLipase"/>
</dbReference>
<dbReference type="Gene3D" id="3.40.1090.10">
    <property type="entry name" value="Cytosolic phospholipase A2 catalytic domain"/>
    <property type="match status" value="1"/>
</dbReference>
<reference evidence="4" key="1">
    <citation type="journal article" date="2014" name="Nat. Commun.">
        <title>Genomic adaptations of the halophilic Dead Sea filamentous fungus Eurotium rubrum.</title>
        <authorList>
            <person name="Kis-Papo T."/>
            <person name="Weig A.R."/>
            <person name="Riley R."/>
            <person name="Persoh D."/>
            <person name="Salamov A."/>
            <person name="Sun H."/>
            <person name="Lipzen A."/>
            <person name="Wasser S.P."/>
            <person name="Rambold G."/>
            <person name="Grigoriev I.V."/>
            <person name="Nevo E."/>
        </authorList>
    </citation>
    <scope>NUCLEOTIDE SEQUENCE [LARGE SCALE GENOMIC DNA]</scope>
    <source>
        <strain evidence="4">CBS 135680</strain>
    </source>
</reference>
<evidence type="ECO:0000313" key="4">
    <source>
        <dbReference type="Proteomes" id="UP000019804"/>
    </source>
</evidence>
<dbReference type="STRING" id="1388766.A0A017SCU2"/>
<dbReference type="GO" id="GO:0016020">
    <property type="term" value="C:membrane"/>
    <property type="evidence" value="ECO:0007669"/>
    <property type="project" value="TreeGrafter"/>
</dbReference>
<dbReference type="Proteomes" id="UP000019804">
    <property type="component" value="Unassembled WGS sequence"/>
</dbReference>
<dbReference type="GO" id="GO:0047499">
    <property type="term" value="F:calcium-independent phospholipase A2 activity"/>
    <property type="evidence" value="ECO:0007669"/>
    <property type="project" value="TreeGrafter"/>
</dbReference>
<dbReference type="SUPFAM" id="SSF52151">
    <property type="entry name" value="FabD/lysophospholipase-like"/>
    <property type="match status" value="1"/>
</dbReference>
<dbReference type="EMBL" id="KK088428">
    <property type="protein sequence ID" value="EYE94025.1"/>
    <property type="molecule type" value="Genomic_DNA"/>
</dbReference>
<proteinExistence type="predicted"/>